<evidence type="ECO:0000313" key="1">
    <source>
        <dbReference type="EMBL" id="KAF9060439.1"/>
    </source>
</evidence>
<accession>A0A9P5TZM6</accession>
<keyword evidence="2" id="KW-1185">Reference proteome</keyword>
<dbReference type="EMBL" id="JADNRY010000244">
    <property type="protein sequence ID" value="KAF9060439.1"/>
    <property type="molecule type" value="Genomic_DNA"/>
</dbReference>
<gene>
    <name evidence="1" type="ORF">BDP27DRAFT_1430101</name>
</gene>
<organism evidence="1 2">
    <name type="scientific">Rhodocollybia butyracea</name>
    <dbReference type="NCBI Taxonomy" id="206335"/>
    <lineage>
        <taxon>Eukaryota</taxon>
        <taxon>Fungi</taxon>
        <taxon>Dikarya</taxon>
        <taxon>Basidiomycota</taxon>
        <taxon>Agaricomycotina</taxon>
        <taxon>Agaricomycetes</taxon>
        <taxon>Agaricomycetidae</taxon>
        <taxon>Agaricales</taxon>
        <taxon>Marasmiineae</taxon>
        <taxon>Omphalotaceae</taxon>
        <taxon>Rhodocollybia</taxon>
    </lineage>
</organism>
<dbReference type="Proteomes" id="UP000772434">
    <property type="component" value="Unassembled WGS sequence"/>
</dbReference>
<dbReference type="InterPro" id="IPR029063">
    <property type="entry name" value="SAM-dependent_MTases_sf"/>
</dbReference>
<protein>
    <submittedName>
        <fullName evidence="1">Uncharacterized protein</fullName>
    </submittedName>
</protein>
<dbReference type="OrthoDB" id="184880at2759"/>
<name>A0A9P5TZM6_9AGAR</name>
<evidence type="ECO:0000313" key="2">
    <source>
        <dbReference type="Proteomes" id="UP000772434"/>
    </source>
</evidence>
<proteinExistence type="predicted"/>
<dbReference type="SUPFAM" id="SSF53335">
    <property type="entry name" value="S-adenosyl-L-methionine-dependent methyltransferases"/>
    <property type="match status" value="1"/>
</dbReference>
<reference evidence="1" key="1">
    <citation type="submission" date="2020-11" db="EMBL/GenBank/DDBJ databases">
        <authorList>
            <consortium name="DOE Joint Genome Institute"/>
            <person name="Ahrendt S."/>
            <person name="Riley R."/>
            <person name="Andreopoulos W."/>
            <person name="Labutti K."/>
            <person name="Pangilinan J."/>
            <person name="Ruiz-Duenas F.J."/>
            <person name="Barrasa J.M."/>
            <person name="Sanchez-Garcia M."/>
            <person name="Camarero S."/>
            <person name="Miyauchi S."/>
            <person name="Serrano A."/>
            <person name="Linde D."/>
            <person name="Babiker R."/>
            <person name="Drula E."/>
            <person name="Ayuso-Fernandez I."/>
            <person name="Pacheco R."/>
            <person name="Padilla G."/>
            <person name="Ferreira P."/>
            <person name="Barriuso J."/>
            <person name="Kellner H."/>
            <person name="Castanera R."/>
            <person name="Alfaro M."/>
            <person name="Ramirez L."/>
            <person name="Pisabarro A.G."/>
            <person name="Kuo A."/>
            <person name="Tritt A."/>
            <person name="Lipzen A."/>
            <person name="He G."/>
            <person name="Yan M."/>
            <person name="Ng V."/>
            <person name="Cullen D."/>
            <person name="Martin F."/>
            <person name="Rosso M.-N."/>
            <person name="Henrissat B."/>
            <person name="Hibbett D."/>
            <person name="Martinez A.T."/>
            <person name="Grigoriev I.V."/>
        </authorList>
    </citation>
    <scope>NUCLEOTIDE SEQUENCE</scope>
    <source>
        <strain evidence="1">AH 40177</strain>
    </source>
</reference>
<sequence>MAKNSPQDSEGRPFVSHYIFPSAADEQESYASLLQLDFQSQYLTKVVYEGRLIDAPTTLGPGDEVLESATGTVLSIWLLNLTGKVPPNVTLTGININQQLLPIEHPGNKCGLVVNQRLVSSALTSEQWGAALSELYRVVKPGGLIQLLERVPETPAYSGSNMKRYVDALVAVCASRGLELDLHRTIDQHLVKTGFINVQKRTVALPRLDMQNTDMEHEGLKRLVMVAAV</sequence>
<dbReference type="AlphaFoldDB" id="A0A9P5TZM6"/>
<dbReference type="Gene3D" id="3.40.50.150">
    <property type="entry name" value="Vaccinia Virus protein VP39"/>
    <property type="match status" value="1"/>
</dbReference>
<comment type="caution">
    <text evidence="1">The sequence shown here is derived from an EMBL/GenBank/DDBJ whole genome shotgun (WGS) entry which is preliminary data.</text>
</comment>